<sequence>MANILDKIFADKKEELKETKSKRSLSELKNRIESRHEPKPVIPALREKEGSRIIAEIKRRTPFKGDLVEQFDAQSIAKSYADNGAAAISILTESRHFGGDLDYLDRISIDVPIPIIRKDFIFSEYQVYEARAFGADFFLLIATSLEKNQLCDLKALGLELGMPALVEAHDEADLEKAFYAESDLIGINNRDLTSGKTDLNITRRLLKMVRGYGDPTLVCESGIRGRQEIDEFEKAGVHAFLIGETLMRADSIPDKLRELLGHEKAA</sequence>
<evidence type="ECO:0000256" key="6">
    <source>
        <dbReference type="ARBA" id="ARBA00023141"/>
    </source>
</evidence>
<dbReference type="AlphaFoldDB" id="A0A7T0BYG1"/>
<evidence type="ECO:0000256" key="5">
    <source>
        <dbReference type="ARBA" id="ARBA00022822"/>
    </source>
</evidence>
<evidence type="ECO:0000313" key="11">
    <source>
        <dbReference type="Proteomes" id="UP000594688"/>
    </source>
</evidence>
<dbReference type="InterPro" id="IPR013798">
    <property type="entry name" value="Indole-3-glycerol_P_synth_dom"/>
</dbReference>
<dbReference type="Gene3D" id="3.20.20.70">
    <property type="entry name" value="Aldolase class I"/>
    <property type="match status" value="1"/>
</dbReference>
<comment type="similarity">
    <text evidence="8">Belongs to the TrpC family.</text>
</comment>
<dbReference type="KEGG" id="nli:G3M70_15440"/>
<evidence type="ECO:0000256" key="2">
    <source>
        <dbReference type="ARBA" id="ARBA00004696"/>
    </source>
</evidence>
<dbReference type="Proteomes" id="UP000594688">
    <property type="component" value="Chromosome"/>
</dbReference>
<evidence type="ECO:0000256" key="8">
    <source>
        <dbReference type="HAMAP-Rule" id="MF_00134"/>
    </source>
</evidence>
<organism evidence="10 11">
    <name type="scientific">Candidatus Nitronauta litoralis</name>
    <dbReference type="NCBI Taxonomy" id="2705533"/>
    <lineage>
        <taxon>Bacteria</taxon>
        <taxon>Pseudomonadati</taxon>
        <taxon>Nitrospinota/Tectimicrobiota group</taxon>
        <taxon>Nitrospinota</taxon>
        <taxon>Nitrospinia</taxon>
        <taxon>Nitrospinales</taxon>
        <taxon>Nitrospinaceae</taxon>
        <taxon>Candidatus Nitronauta</taxon>
    </lineage>
</organism>
<keyword evidence="3 8" id="KW-0028">Amino-acid biosynthesis</keyword>
<keyword evidence="4 8" id="KW-0210">Decarboxylase</keyword>
<name>A0A7T0BYG1_9BACT</name>
<dbReference type="GO" id="GO:0004425">
    <property type="term" value="F:indole-3-glycerol-phosphate synthase activity"/>
    <property type="evidence" value="ECO:0007669"/>
    <property type="project" value="UniProtKB-UniRule"/>
</dbReference>
<keyword evidence="6 8" id="KW-0057">Aromatic amino acid biosynthesis</keyword>
<dbReference type="FunFam" id="3.20.20.70:FF:000024">
    <property type="entry name" value="Indole-3-glycerol phosphate synthase"/>
    <property type="match status" value="1"/>
</dbReference>
<protein>
    <recommendedName>
        <fullName evidence="8">Indole-3-glycerol phosphate synthase</fullName>
        <shortName evidence="8">IGPS</shortName>
        <ecNumber evidence="8">4.1.1.48</ecNumber>
    </recommendedName>
</protein>
<dbReference type="PANTHER" id="PTHR22854:SF2">
    <property type="entry name" value="INDOLE-3-GLYCEROL-PHOSPHATE SYNTHASE"/>
    <property type="match status" value="1"/>
</dbReference>
<reference evidence="10 11" key="1">
    <citation type="submission" date="2020-02" db="EMBL/GenBank/DDBJ databases">
        <title>Genomic and physiological characterization of two novel Nitrospinaceae genera.</title>
        <authorList>
            <person name="Mueller A.J."/>
            <person name="Jung M.-Y."/>
            <person name="Strachan C.R."/>
            <person name="Herbold C.W."/>
            <person name="Kirkegaard R.H."/>
            <person name="Daims H."/>
        </authorList>
    </citation>
    <scope>NUCLEOTIDE SEQUENCE [LARGE SCALE GENOMIC DNA]</scope>
    <source>
        <strain evidence="10">EB</strain>
    </source>
</reference>
<evidence type="ECO:0000256" key="3">
    <source>
        <dbReference type="ARBA" id="ARBA00022605"/>
    </source>
</evidence>
<gene>
    <name evidence="8 10" type="primary">trpC</name>
    <name evidence="10" type="ORF">G3M70_15440</name>
</gene>
<dbReference type="GO" id="GO:0000162">
    <property type="term" value="P:L-tryptophan biosynthetic process"/>
    <property type="evidence" value="ECO:0007669"/>
    <property type="project" value="UniProtKB-UniRule"/>
</dbReference>
<dbReference type="InterPro" id="IPR013785">
    <property type="entry name" value="Aldolase_TIM"/>
</dbReference>
<evidence type="ECO:0000256" key="7">
    <source>
        <dbReference type="ARBA" id="ARBA00023239"/>
    </source>
</evidence>
<keyword evidence="5 8" id="KW-0822">Tryptophan biosynthesis</keyword>
<evidence type="ECO:0000259" key="9">
    <source>
        <dbReference type="Pfam" id="PF00218"/>
    </source>
</evidence>
<dbReference type="EC" id="4.1.1.48" evidence="8"/>
<dbReference type="HAMAP" id="MF_00134_B">
    <property type="entry name" value="IGPS_B"/>
    <property type="match status" value="1"/>
</dbReference>
<accession>A0A7T0BYG1</accession>
<dbReference type="InterPro" id="IPR011060">
    <property type="entry name" value="RibuloseP-bd_barrel"/>
</dbReference>
<dbReference type="SUPFAM" id="SSF51366">
    <property type="entry name" value="Ribulose-phoshate binding barrel"/>
    <property type="match status" value="1"/>
</dbReference>
<evidence type="ECO:0000256" key="1">
    <source>
        <dbReference type="ARBA" id="ARBA00001633"/>
    </source>
</evidence>
<dbReference type="EMBL" id="CP048685">
    <property type="protein sequence ID" value="QPJ63192.1"/>
    <property type="molecule type" value="Genomic_DNA"/>
</dbReference>
<comment type="catalytic activity">
    <reaction evidence="1 8">
        <text>1-(2-carboxyphenylamino)-1-deoxy-D-ribulose 5-phosphate + H(+) = (1S,2R)-1-C-(indol-3-yl)glycerol 3-phosphate + CO2 + H2O</text>
        <dbReference type="Rhea" id="RHEA:23476"/>
        <dbReference type="ChEBI" id="CHEBI:15377"/>
        <dbReference type="ChEBI" id="CHEBI:15378"/>
        <dbReference type="ChEBI" id="CHEBI:16526"/>
        <dbReference type="ChEBI" id="CHEBI:58613"/>
        <dbReference type="ChEBI" id="CHEBI:58866"/>
        <dbReference type="EC" id="4.1.1.48"/>
    </reaction>
</comment>
<dbReference type="InterPro" id="IPR045186">
    <property type="entry name" value="Indole-3-glycerol_P_synth"/>
</dbReference>
<dbReference type="PANTHER" id="PTHR22854">
    <property type="entry name" value="TRYPTOPHAN BIOSYNTHESIS PROTEIN"/>
    <property type="match status" value="1"/>
</dbReference>
<dbReference type="NCBIfam" id="NF001377">
    <property type="entry name" value="PRK00278.2-4"/>
    <property type="match status" value="1"/>
</dbReference>
<dbReference type="UniPathway" id="UPA00035">
    <property type="reaction ID" value="UER00043"/>
</dbReference>
<evidence type="ECO:0000256" key="4">
    <source>
        <dbReference type="ARBA" id="ARBA00022793"/>
    </source>
</evidence>
<comment type="pathway">
    <text evidence="2 8">Amino-acid biosynthesis; L-tryptophan biosynthesis; L-tryptophan from chorismate: step 4/5.</text>
</comment>
<proteinExistence type="inferred from homology"/>
<evidence type="ECO:0000313" key="10">
    <source>
        <dbReference type="EMBL" id="QPJ63192.1"/>
    </source>
</evidence>
<feature type="domain" description="Indole-3-glycerol phosphate synthase" evidence="9">
    <location>
        <begin position="5"/>
        <end position="259"/>
    </location>
</feature>
<dbReference type="GO" id="GO:0004640">
    <property type="term" value="F:phosphoribosylanthranilate isomerase activity"/>
    <property type="evidence" value="ECO:0007669"/>
    <property type="project" value="TreeGrafter"/>
</dbReference>
<dbReference type="CDD" id="cd00331">
    <property type="entry name" value="IGPS"/>
    <property type="match status" value="1"/>
</dbReference>
<dbReference type="Pfam" id="PF00218">
    <property type="entry name" value="IGPS"/>
    <property type="match status" value="1"/>
</dbReference>
<keyword evidence="7 8" id="KW-0456">Lyase</keyword>